<organism evidence="3 4">
    <name type="scientific">Aureibacillus halotolerans</name>
    <dbReference type="NCBI Taxonomy" id="1508390"/>
    <lineage>
        <taxon>Bacteria</taxon>
        <taxon>Bacillati</taxon>
        <taxon>Bacillota</taxon>
        <taxon>Bacilli</taxon>
        <taxon>Bacillales</taxon>
        <taxon>Bacillaceae</taxon>
        <taxon>Aureibacillus</taxon>
    </lineage>
</organism>
<dbReference type="Proteomes" id="UP000295632">
    <property type="component" value="Unassembled WGS sequence"/>
</dbReference>
<dbReference type="EMBL" id="SNYJ01000011">
    <property type="protein sequence ID" value="TDQ37957.1"/>
    <property type="molecule type" value="Genomic_DNA"/>
</dbReference>
<reference evidence="3 4" key="1">
    <citation type="submission" date="2019-03" db="EMBL/GenBank/DDBJ databases">
        <title>Genomic Encyclopedia of Type Strains, Phase IV (KMG-IV): sequencing the most valuable type-strain genomes for metagenomic binning, comparative biology and taxonomic classification.</title>
        <authorList>
            <person name="Goeker M."/>
        </authorList>
    </citation>
    <scope>NUCLEOTIDE SEQUENCE [LARGE SCALE GENOMIC DNA]</scope>
    <source>
        <strain evidence="3 4">DSM 28697</strain>
    </source>
</reference>
<dbReference type="InterPro" id="IPR007730">
    <property type="entry name" value="SPOR-like_dom"/>
</dbReference>
<name>A0A4V3D4Y7_9BACI</name>
<evidence type="ECO:0000259" key="2">
    <source>
        <dbReference type="PROSITE" id="PS51724"/>
    </source>
</evidence>
<proteinExistence type="predicted"/>
<keyword evidence="1" id="KW-0812">Transmembrane</keyword>
<dbReference type="RefSeq" id="WP_133581008.1">
    <property type="nucleotide sequence ID" value="NZ_SNYJ01000011.1"/>
</dbReference>
<protein>
    <submittedName>
        <fullName evidence="3">Sporulation related protein</fullName>
    </submittedName>
</protein>
<dbReference type="InterPro" id="IPR036680">
    <property type="entry name" value="SPOR-like_sf"/>
</dbReference>
<feature type="transmembrane region" description="Helical" evidence="1">
    <location>
        <begin position="85"/>
        <end position="107"/>
    </location>
</feature>
<keyword evidence="4" id="KW-1185">Reference proteome</keyword>
<keyword evidence="1" id="KW-0472">Membrane</keyword>
<evidence type="ECO:0000313" key="3">
    <source>
        <dbReference type="EMBL" id="TDQ37957.1"/>
    </source>
</evidence>
<comment type="caution">
    <text evidence="3">The sequence shown here is derived from an EMBL/GenBank/DDBJ whole genome shotgun (WGS) entry which is preliminary data.</text>
</comment>
<evidence type="ECO:0000256" key="1">
    <source>
        <dbReference type="SAM" id="Phobius"/>
    </source>
</evidence>
<dbReference type="AlphaFoldDB" id="A0A4V3D4Y7"/>
<accession>A0A4V3D4Y7</accession>
<dbReference type="Pfam" id="PF05036">
    <property type="entry name" value="SPOR"/>
    <property type="match status" value="1"/>
</dbReference>
<dbReference type="OrthoDB" id="2969309at2"/>
<dbReference type="SUPFAM" id="SSF110997">
    <property type="entry name" value="Sporulation related repeat"/>
    <property type="match status" value="1"/>
</dbReference>
<dbReference type="PROSITE" id="PS51724">
    <property type="entry name" value="SPOR"/>
    <property type="match status" value="1"/>
</dbReference>
<keyword evidence="1" id="KW-1133">Transmembrane helix</keyword>
<gene>
    <name evidence="3" type="ORF">EV213_11136</name>
</gene>
<dbReference type="Gene3D" id="3.30.70.1070">
    <property type="entry name" value="Sporulation related repeat"/>
    <property type="match status" value="1"/>
</dbReference>
<feature type="domain" description="SPOR" evidence="2">
    <location>
        <begin position="140"/>
        <end position="215"/>
    </location>
</feature>
<sequence>MEEKKDCIAVRINGKPATHYVASHRAPEEQMTIFETAASSPTNESEDESIDWIQPDVNIPMKTSPTSFQKRPFTGIGRIVERRHLWFSTLSAIAVGIFFGFCLLFLFSSSTTNESPTQQTENKPPVASAPLQNKQSTSAAFTYKGYVVQTGVFNDEASAEATKASLDAKGIPVYQVKENGQYVLYSHLTTTEEAAKEWRASFPDTDMYVKSIERVSDAPERLKMAASLLNAVQSGETLSTIQRNAEKTLASSSSRENITDLVTSVQQASSEEDITSISIETILSVK</sequence>
<evidence type="ECO:0000313" key="4">
    <source>
        <dbReference type="Proteomes" id="UP000295632"/>
    </source>
</evidence>
<dbReference type="GO" id="GO:0042834">
    <property type="term" value="F:peptidoglycan binding"/>
    <property type="evidence" value="ECO:0007669"/>
    <property type="project" value="InterPro"/>
</dbReference>